<organism evidence="2 3">
    <name type="scientific">Leersia perrieri</name>
    <dbReference type="NCBI Taxonomy" id="77586"/>
    <lineage>
        <taxon>Eukaryota</taxon>
        <taxon>Viridiplantae</taxon>
        <taxon>Streptophyta</taxon>
        <taxon>Embryophyta</taxon>
        <taxon>Tracheophyta</taxon>
        <taxon>Spermatophyta</taxon>
        <taxon>Magnoliopsida</taxon>
        <taxon>Liliopsida</taxon>
        <taxon>Poales</taxon>
        <taxon>Poaceae</taxon>
        <taxon>BOP clade</taxon>
        <taxon>Oryzoideae</taxon>
        <taxon>Oryzeae</taxon>
        <taxon>Oryzinae</taxon>
        <taxon>Leersia</taxon>
    </lineage>
</organism>
<evidence type="ECO:0000313" key="2">
    <source>
        <dbReference type="EnsemblPlants" id="LPERR09G14590.1"/>
    </source>
</evidence>
<sequence>MVNIIDLDFHVPRSSSSRSRHIDDEIEAAFVAGEMPPEWKPRLLTSGLTEDNISAIAMKIAKINSPASPTVVISLAAMAFFFLAGVSAAVVAIVFLLDEHGQQNGWMWALFIVGTIVAMFTAIIVPRFGARSHEEATKIRDSTRCVLKRNLLPPV</sequence>
<feature type="transmembrane region" description="Helical" evidence="1">
    <location>
        <begin position="71"/>
        <end position="96"/>
    </location>
</feature>
<protein>
    <submittedName>
        <fullName evidence="2">Uncharacterized protein</fullName>
    </submittedName>
</protein>
<dbReference type="HOGENOM" id="CLU_115601_0_0_1"/>
<keyword evidence="3" id="KW-1185">Reference proteome</keyword>
<reference evidence="3" key="2">
    <citation type="submission" date="2013-12" db="EMBL/GenBank/DDBJ databases">
        <authorList>
            <person name="Yu Y."/>
            <person name="Lee S."/>
            <person name="de Baynast K."/>
            <person name="Wissotski M."/>
            <person name="Liu L."/>
            <person name="Talag J."/>
            <person name="Goicoechea J."/>
            <person name="Angelova A."/>
            <person name="Jetty R."/>
            <person name="Kudrna D."/>
            <person name="Golser W."/>
            <person name="Rivera L."/>
            <person name="Zhang J."/>
            <person name="Wing R."/>
        </authorList>
    </citation>
    <scope>NUCLEOTIDE SEQUENCE</scope>
</reference>
<accession>A0A0D9XGE6</accession>
<dbReference type="Proteomes" id="UP000032180">
    <property type="component" value="Chromosome 9"/>
</dbReference>
<reference evidence="2 3" key="1">
    <citation type="submission" date="2012-08" db="EMBL/GenBank/DDBJ databases">
        <title>Oryza genome evolution.</title>
        <authorList>
            <person name="Wing R.A."/>
        </authorList>
    </citation>
    <scope>NUCLEOTIDE SEQUENCE</scope>
</reference>
<name>A0A0D9XGE6_9ORYZ</name>
<reference evidence="2" key="3">
    <citation type="submission" date="2015-04" db="UniProtKB">
        <authorList>
            <consortium name="EnsemblPlants"/>
        </authorList>
    </citation>
    <scope>IDENTIFICATION</scope>
</reference>
<keyword evidence="1" id="KW-0812">Transmembrane</keyword>
<keyword evidence="1" id="KW-0472">Membrane</keyword>
<proteinExistence type="predicted"/>
<evidence type="ECO:0000313" key="3">
    <source>
        <dbReference type="Proteomes" id="UP000032180"/>
    </source>
</evidence>
<dbReference type="Gramene" id="LPERR09G14590.1">
    <property type="protein sequence ID" value="LPERR09G14590.1"/>
    <property type="gene ID" value="LPERR09G14590"/>
</dbReference>
<evidence type="ECO:0000256" key="1">
    <source>
        <dbReference type="SAM" id="Phobius"/>
    </source>
</evidence>
<dbReference type="EnsemblPlants" id="LPERR09G14590.1">
    <property type="protein sequence ID" value="LPERR09G14590.1"/>
    <property type="gene ID" value="LPERR09G14590"/>
</dbReference>
<keyword evidence="1" id="KW-1133">Transmembrane helix</keyword>
<feature type="transmembrane region" description="Helical" evidence="1">
    <location>
        <begin position="108"/>
        <end position="130"/>
    </location>
</feature>
<dbReference type="AlphaFoldDB" id="A0A0D9XGE6"/>